<evidence type="ECO:0000256" key="1">
    <source>
        <dbReference type="SAM" id="MobiDB-lite"/>
    </source>
</evidence>
<feature type="compositionally biased region" description="Gly residues" evidence="1">
    <location>
        <begin position="30"/>
        <end position="41"/>
    </location>
</feature>
<evidence type="ECO:0000313" key="2">
    <source>
        <dbReference type="EMBL" id="KAJ8346168.1"/>
    </source>
</evidence>
<proteinExistence type="predicted"/>
<accession>A0A9Q1INI3</accession>
<comment type="caution">
    <text evidence="2">The sequence shown here is derived from an EMBL/GenBank/DDBJ whole genome shotgun (WGS) entry which is preliminary data.</text>
</comment>
<keyword evidence="3" id="KW-1185">Reference proteome</keyword>
<dbReference type="Proteomes" id="UP001152622">
    <property type="component" value="Chromosome 12"/>
</dbReference>
<name>A0A9Q1INI3_SYNKA</name>
<feature type="region of interest" description="Disordered" evidence="1">
    <location>
        <begin position="1"/>
        <end position="92"/>
    </location>
</feature>
<sequence length="92" mass="9561">MAAWAGETELPDARSELNRNGRPPNRLSQSGGGFQGSGSGLVGDKEAGEDLGWGGVRPQGRKEWEGAQRTGKKAHGIDSAVKHAAPLSARSP</sequence>
<dbReference type="EMBL" id="JAINUF010000012">
    <property type="protein sequence ID" value="KAJ8346168.1"/>
    <property type="molecule type" value="Genomic_DNA"/>
</dbReference>
<evidence type="ECO:0000313" key="3">
    <source>
        <dbReference type="Proteomes" id="UP001152622"/>
    </source>
</evidence>
<organism evidence="2 3">
    <name type="scientific">Synaphobranchus kaupii</name>
    <name type="common">Kaup's arrowtooth eel</name>
    <dbReference type="NCBI Taxonomy" id="118154"/>
    <lineage>
        <taxon>Eukaryota</taxon>
        <taxon>Metazoa</taxon>
        <taxon>Chordata</taxon>
        <taxon>Craniata</taxon>
        <taxon>Vertebrata</taxon>
        <taxon>Euteleostomi</taxon>
        <taxon>Actinopterygii</taxon>
        <taxon>Neopterygii</taxon>
        <taxon>Teleostei</taxon>
        <taxon>Anguilliformes</taxon>
        <taxon>Synaphobranchidae</taxon>
        <taxon>Synaphobranchus</taxon>
    </lineage>
</organism>
<reference evidence="2" key="1">
    <citation type="journal article" date="2023" name="Science">
        <title>Genome structures resolve the early diversification of teleost fishes.</title>
        <authorList>
            <person name="Parey E."/>
            <person name="Louis A."/>
            <person name="Montfort J."/>
            <person name="Bouchez O."/>
            <person name="Roques C."/>
            <person name="Iampietro C."/>
            <person name="Lluch J."/>
            <person name="Castinel A."/>
            <person name="Donnadieu C."/>
            <person name="Desvignes T."/>
            <person name="Floi Bucao C."/>
            <person name="Jouanno E."/>
            <person name="Wen M."/>
            <person name="Mejri S."/>
            <person name="Dirks R."/>
            <person name="Jansen H."/>
            <person name="Henkel C."/>
            <person name="Chen W.J."/>
            <person name="Zahm M."/>
            <person name="Cabau C."/>
            <person name="Klopp C."/>
            <person name="Thompson A.W."/>
            <person name="Robinson-Rechavi M."/>
            <person name="Braasch I."/>
            <person name="Lecointre G."/>
            <person name="Bobe J."/>
            <person name="Postlethwait J.H."/>
            <person name="Berthelot C."/>
            <person name="Roest Crollius H."/>
            <person name="Guiguen Y."/>
        </authorList>
    </citation>
    <scope>NUCLEOTIDE SEQUENCE</scope>
    <source>
        <strain evidence="2">WJC10195</strain>
    </source>
</reference>
<gene>
    <name evidence="2" type="ORF">SKAU_G00303610</name>
</gene>
<protein>
    <submittedName>
        <fullName evidence="2">Uncharacterized protein</fullName>
    </submittedName>
</protein>
<dbReference type="AlphaFoldDB" id="A0A9Q1INI3"/>